<dbReference type="AlphaFoldDB" id="L9WTJ6"/>
<dbReference type="Proteomes" id="UP000011531">
    <property type="component" value="Unassembled WGS sequence"/>
</dbReference>
<evidence type="ECO:0000313" key="2">
    <source>
        <dbReference type="Proteomes" id="UP000011531"/>
    </source>
</evidence>
<dbReference type="EMBL" id="AOIA01000154">
    <property type="protein sequence ID" value="ELY52775.1"/>
    <property type="molecule type" value="Genomic_DNA"/>
</dbReference>
<keyword evidence="2" id="KW-1185">Reference proteome</keyword>
<reference evidence="1 2" key="1">
    <citation type="journal article" date="2014" name="PLoS Genet.">
        <title>Phylogenetically driven sequencing of extremely halophilic archaea reveals strategies for static and dynamic osmo-response.</title>
        <authorList>
            <person name="Becker E.A."/>
            <person name="Seitzer P.M."/>
            <person name="Tritt A."/>
            <person name="Larsen D."/>
            <person name="Krusor M."/>
            <person name="Yao A.I."/>
            <person name="Wu D."/>
            <person name="Madern D."/>
            <person name="Eisen J.A."/>
            <person name="Darling A.E."/>
            <person name="Facciotti M.T."/>
        </authorList>
    </citation>
    <scope>NUCLEOTIDE SEQUENCE [LARGE SCALE GENOMIC DNA]</scope>
    <source>
        <strain evidence="1 2">DSM 18795</strain>
    </source>
</reference>
<name>L9WTJ6_9EURY</name>
<sequence>MRIGKGSVQLFAETEDDLELINQLKEEIKNGKYEKEHQSYPPTVQDRGDTGIIISQPISIELDSDTEITVPNKGYIQSDYPLTED</sequence>
<gene>
    <name evidence="1" type="ORF">C492_19112</name>
</gene>
<evidence type="ECO:0000313" key="1">
    <source>
        <dbReference type="EMBL" id="ELY52775.1"/>
    </source>
</evidence>
<organism evidence="1 2">
    <name type="scientific">Natronococcus jeotgali DSM 18795</name>
    <dbReference type="NCBI Taxonomy" id="1227498"/>
    <lineage>
        <taxon>Archaea</taxon>
        <taxon>Methanobacteriati</taxon>
        <taxon>Methanobacteriota</taxon>
        <taxon>Stenosarchaea group</taxon>
        <taxon>Halobacteria</taxon>
        <taxon>Halobacteriales</taxon>
        <taxon>Natrialbaceae</taxon>
        <taxon>Natronococcus</taxon>
    </lineage>
</organism>
<protein>
    <submittedName>
        <fullName evidence="1">Uncharacterized protein</fullName>
    </submittedName>
</protein>
<proteinExistence type="predicted"/>
<accession>L9WTJ6</accession>
<dbReference type="RefSeq" id="WP_008426399.1">
    <property type="nucleotide sequence ID" value="NZ_AOIA01000154.1"/>
</dbReference>
<comment type="caution">
    <text evidence="1">The sequence shown here is derived from an EMBL/GenBank/DDBJ whole genome shotgun (WGS) entry which is preliminary data.</text>
</comment>